<sequence>MPADIRSSSIGSAASGGVTVDRPSPILAHQDVLWAVQVTNSTLGDPPPGWSVVRSDTNDLVSVRQLRRTANGAEPATWTFGTSGVTIIACVRDSDLTISPRIAVDLTALAGTLGDQIATPTVAPAAPSHLEMRIAASWTNTLPSSPAATTKAPASYQMRRQTHLPAAQALAALATRQLNSSTGSGEKIFDVDPDDTGLSPIGITISFASADQEPTPDPVPPLLPGVGDALYVYEFRHVLTGELIDHFALRQVSFEHRINRGNISPGQFSAELPITSPDIARLAHQLVPRDPADLTRGPGVITCDVYRAGDPWGSFWINGSYVGQQRRQVPVLQLRGATLDDYLMCVEIQDDLDFEGEDQIEIARQLLEYMQSDPRSDIGLILQAGASGTLRDRHYKASEQAKVGQRLQELSEVINGFEWHILTKLGPAGLERHWRWAAPNLGDPDAAHYFSKSFEGGDILDWGIERTPKRGGNRWRARGDTPQTDASVEAVPLMSTVHEASAYLAAGHPRQDRTVDRPGVNQVETLEEYAASWAARSAVPSVFKATVLLGENPTISPASLGDHATFSMTNEWFYQVGSGPGYHERHRIIGMRITPVGRENGKDEAELIIEETEVVE</sequence>
<evidence type="ECO:0000313" key="1">
    <source>
        <dbReference type="EMBL" id="MFB9209570.1"/>
    </source>
</evidence>
<proteinExistence type="predicted"/>
<organism evidence="1 2">
    <name type="scientific">Nonomuraea spiralis</name>
    <dbReference type="NCBI Taxonomy" id="46182"/>
    <lineage>
        <taxon>Bacteria</taxon>
        <taxon>Bacillati</taxon>
        <taxon>Actinomycetota</taxon>
        <taxon>Actinomycetes</taxon>
        <taxon>Streptosporangiales</taxon>
        <taxon>Streptosporangiaceae</taxon>
        <taxon>Nonomuraea</taxon>
    </lineage>
</organism>
<reference evidence="1 2" key="1">
    <citation type="submission" date="2024-09" db="EMBL/GenBank/DDBJ databases">
        <authorList>
            <person name="Sun Q."/>
            <person name="Mori K."/>
        </authorList>
    </citation>
    <scope>NUCLEOTIDE SEQUENCE [LARGE SCALE GENOMIC DNA]</scope>
    <source>
        <strain evidence="1 2">CCM 3426</strain>
    </source>
</reference>
<gene>
    <name evidence="1" type="ORF">ACFFV7_50900</name>
</gene>
<keyword evidence="2" id="KW-1185">Reference proteome</keyword>
<dbReference type="RefSeq" id="WP_189648179.1">
    <property type="nucleotide sequence ID" value="NZ_BMRC01000006.1"/>
</dbReference>
<dbReference type="Proteomes" id="UP001589647">
    <property type="component" value="Unassembled WGS sequence"/>
</dbReference>
<protein>
    <submittedName>
        <fullName evidence="1">Uncharacterized protein</fullName>
    </submittedName>
</protein>
<dbReference type="EMBL" id="JBHMEI010000104">
    <property type="protein sequence ID" value="MFB9209570.1"/>
    <property type="molecule type" value="Genomic_DNA"/>
</dbReference>
<evidence type="ECO:0000313" key="2">
    <source>
        <dbReference type="Proteomes" id="UP001589647"/>
    </source>
</evidence>
<accession>A0ABV5J093</accession>
<comment type="caution">
    <text evidence="1">The sequence shown here is derived from an EMBL/GenBank/DDBJ whole genome shotgun (WGS) entry which is preliminary data.</text>
</comment>
<name>A0ABV5J093_9ACTN</name>